<keyword evidence="6 9" id="KW-1133">Transmembrane helix</keyword>
<evidence type="ECO:0000256" key="8">
    <source>
        <dbReference type="ARBA" id="ARBA00037998"/>
    </source>
</evidence>
<dbReference type="Pfam" id="PF02653">
    <property type="entry name" value="BPD_transp_2"/>
    <property type="match status" value="1"/>
</dbReference>
<feature type="signal peptide" evidence="10">
    <location>
        <begin position="1"/>
        <end position="26"/>
    </location>
</feature>
<feature type="chain" id="PRO_5032821303" evidence="10">
    <location>
        <begin position="27"/>
        <end position="540"/>
    </location>
</feature>
<evidence type="ECO:0000313" key="11">
    <source>
        <dbReference type="EMBL" id="MBA8877018.1"/>
    </source>
</evidence>
<dbReference type="Proteomes" id="UP000549052">
    <property type="component" value="Unassembled WGS sequence"/>
</dbReference>
<organism evidence="11 12">
    <name type="scientific">Phyllobacterium myrsinacearum</name>
    <dbReference type="NCBI Taxonomy" id="28101"/>
    <lineage>
        <taxon>Bacteria</taxon>
        <taxon>Pseudomonadati</taxon>
        <taxon>Pseudomonadota</taxon>
        <taxon>Alphaproteobacteria</taxon>
        <taxon>Hyphomicrobiales</taxon>
        <taxon>Phyllobacteriaceae</taxon>
        <taxon>Phyllobacterium</taxon>
    </lineage>
</organism>
<comment type="caution">
    <text evidence="11">The sequence shown here is derived from an EMBL/GenBank/DDBJ whole genome shotgun (WGS) entry which is preliminary data.</text>
</comment>
<sequence length="540" mass="56542">MSLSRFLTIIAMLGLCLLPAAAGAQAVDDAKLKPLVEALAGDNFDDTSKAVSELAKSGAPRAAVILNALSAGDLYVSKTDKSVFLGVRDGSDYAATDPLSGAKLAPVPRSAAEKIKVNNRLRRDIAAAIGGLTLMSTDATERRSAAEAILKNRDPESIPLLDQAISAEKDAGIKMLMQRAKAAAVLNSSAADDVKIAAIAEIKSGNGREALGLLTPLAGIQGPVGEAAGAAISSINSELEIWNGIQNIVYGLSLGSVLLLAAIGLAITFGVMGVINMAHGEMVMIGAYTTFVVQQIVHASMPALSEYSLLIALPVAFLVSGGIGVVIERGIIRFLYGRPLETLLATWGISLVLQQATRSWFGASNVQVSSPSWMSGSFDVGMLTLTWSRLWIIVFALSVFAVLQLVLKKTMLGLRMRAVTQNRRMASSMGIRTPWVDALTFGLGSGIAGIAGVALSQIDNVSPNLGQGYIIDSFMVVVFGGVGNLWGTLVGAMSLGIANKFLEPFAGAVLGKILVLVLIILFIQKRPRGLFALKGRAIEA</sequence>
<dbReference type="InterPro" id="IPR001851">
    <property type="entry name" value="ABC_transp_permease"/>
</dbReference>
<evidence type="ECO:0000256" key="10">
    <source>
        <dbReference type="SAM" id="SignalP"/>
    </source>
</evidence>
<evidence type="ECO:0000313" key="12">
    <source>
        <dbReference type="Proteomes" id="UP000549052"/>
    </source>
</evidence>
<dbReference type="AlphaFoldDB" id="A0A839EF56"/>
<evidence type="ECO:0000256" key="2">
    <source>
        <dbReference type="ARBA" id="ARBA00022448"/>
    </source>
</evidence>
<evidence type="ECO:0000256" key="1">
    <source>
        <dbReference type="ARBA" id="ARBA00004651"/>
    </source>
</evidence>
<reference evidence="11 12" key="1">
    <citation type="submission" date="2020-07" db="EMBL/GenBank/DDBJ databases">
        <title>Genomic Encyclopedia of Type Strains, Phase IV (KMG-V): Genome sequencing to study the core and pangenomes of soil and plant-associated prokaryotes.</title>
        <authorList>
            <person name="Whitman W."/>
        </authorList>
    </citation>
    <scope>NUCLEOTIDE SEQUENCE [LARGE SCALE GENOMIC DNA]</scope>
    <source>
        <strain evidence="11 12">AN3</strain>
    </source>
</reference>
<keyword evidence="5" id="KW-0029">Amino-acid transport</keyword>
<feature type="transmembrane region" description="Helical" evidence="9">
    <location>
        <begin position="434"/>
        <end position="454"/>
    </location>
</feature>
<dbReference type="CDD" id="cd06582">
    <property type="entry name" value="TM_PBP1_LivH_like"/>
    <property type="match status" value="1"/>
</dbReference>
<keyword evidence="2" id="KW-0813">Transport</keyword>
<evidence type="ECO:0000256" key="9">
    <source>
        <dbReference type="SAM" id="Phobius"/>
    </source>
</evidence>
<dbReference type="InterPro" id="IPR052157">
    <property type="entry name" value="BCAA_transport_permease"/>
</dbReference>
<evidence type="ECO:0000256" key="5">
    <source>
        <dbReference type="ARBA" id="ARBA00022970"/>
    </source>
</evidence>
<evidence type="ECO:0000256" key="7">
    <source>
        <dbReference type="ARBA" id="ARBA00023136"/>
    </source>
</evidence>
<feature type="transmembrane region" description="Helical" evidence="9">
    <location>
        <begin position="307"/>
        <end position="327"/>
    </location>
</feature>
<protein>
    <submittedName>
        <fullName evidence="11">Urea transport system permease protein</fullName>
    </submittedName>
</protein>
<comment type="subcellular location">
    <subcellularLocation>
        <location evidence="1">Cell membrane</location>
        <topology evidence="1">Multi-pass membrane protein</topology>
    </subcellularLocation>
</comment>
<keyword evidence="3" id="KW-1003">Cell membrane</keyword>
<feature type="transmembrane region" description="Helical" evidence="9">
    <location>
        <begin position="339"/>
        <end position="357"/>
    </location>
</feature>
<gene>
    <name evidence="11" type="ORF">FHW16_000700</name>
</gene>
<feature type="transmembrane region" description="Helical" evidence="9">
    <location>
        <begin position="248"/>
        <end position="275"/>
    </location>
</feature>
<evidence type="ECO:0000256" key="4">
    <source>
        <dbReference type="ARBA" id="ARBA00022692"/>
    </source>
</evidence>
<evidence type="ECO:0000256" key="6">
    <source>
        <dbReference type="ARBA" id="ARBA00022989"/>
    </source>
</evidence>
<dbReference type="NCBIfam" id="TIGR03409">
    <property type="entry name" value="urea_trans_UrtB"/>
    <property type="match status" value="1"/>
</dbReference>
<dbReference type="RefSeq" id="WP_182547737.1">
    <property type="nucleotide sequence ID" value="NZ_JACGXN010000001.1"/>
</dbReference>
<evidence type="ECO:0000256" key="3">
    <source>
        <dbReference type="ARBA" id="ARBA00022475"/>
    </source>
</evidence>
<dbReference type="GO" id="GO:0022857">
    <property type="term" value="F:transmembrane transporter activity"/>
    <property type="evidence" value="ECO:0007669"/>
    <property type="project" value="InterPro"/>
</dbReference>
<feature type="transmembrane region" description="Helical" evidence="9">
    <location>
        <begin position="505"/>
        <end position="523"/>
    </location>
</feature>
<dbReference type="EMBL" id="JACGXN010000001">
    <property type="protein sequence ID" value="MBA8877018.1"/>
    <property type="molecule type" value="Genomic_DNA"/>
</dbReference>
<keyword evidence="12" id="KW-1185">Reference proteome</keyword>
<feature type="transmembrane region" description="Helical" evidence="9">
    <location>
        <begin position="474"/>
        <end position="498"/>
    </location>
</feature>
<dbReference type="PANTHER" id="PTHR11795">
    <property type="entry name" value="BRANCHED-CHAIN AMINO ACID TRANSPORT SYSTEM PERMEASE PROTEIN LIVH"/>
    <property type="match status" value="1"/>
</dbReference>
<proteinExistence type="inferred from homology"/>
<keyword evidence="4 9" id="KW-0812">Transmembrane</keyword>
<dbReference type="GO" id="GO:0005886">
    <property type="term" value="C:plasma membrane"/>
    <property type="evidence" value="ECO:0007669"/>
    <property type="project" value="UniProtKB-SubCell"/>
</dbReference>
<dbReference type="PANTHER" id="PTHR11795:SF447">
    <property type="entry name" value="ABC TRANSPORTER PERMEASE PROTEIN"/>
    <property type="match status" value="1"/>
</dbReference>
<comment type="similarity">
    <text evidence="8">Belongs to the binding-protein-dependent transport system permease family. LivHM subfamily.</text>
</comment>
<feature type="transmembrane region" description="Helical" evidence="9">
    <location>
        <begin position="390"/>
        <end position="407"/>
    </location>
</feature>
<keyword evidence="7 9" id="KW-0472">Membrane</keyword>
<name>A0A839EF56_9HYPH</name>
<dbReference type="InterPro" id="IPR017779">
    <property type="entry name" value="ABC_UrtB_bac"/>
</dbReference>
<accession>A0A839EF56</accession>
<keyword evidence="10" id="KW-0732">Signal</keyword>
<dbReference type="GO" id="GO:0006865">
    <property type="term" value="P:amino acid transport"/>
    <property type="evidence" value="ECO:0007669"/>
    <property type="project" value="UniProtKB-KW"/>
</dbReference>